<proteinExistence type="inferred from homology"/>
<dbReference type="Gene3D" id="3.40.309.10">
    <property type="entry name" value="Aldehyde Dehydrogenase, Chain A, domain 2"/>
    <property type="match status" value="1"/>
</dbReference>
<evidence type="ECO:0000313" key="10">
    <source>
        <dbReference type="Proteomes" id="UP000245911"/>
    </source>
</evidence>
<dbReference type="CDD" id="cd07134">
    <property type="entry name" value="ALDH_AlkH-like"/>
    <property type="match status" value="1"/>
</dbReference>
<reference evidence="9 10" key="1">
    <citation type="submission" date="2018-04" db="EMBL/GenBank/DDBJ databases">
        <title>Pararhodobacter oceanense sp. nov., isolated from marine intertidal sediment.</title>
        <authorList>
            <person name="Wang X.-L."/>
            <person name="Du Z.-J."/>
        </authorList>
    </citation>
    <scope>NUCLEOTIDE SEQUENCE [LARGE SCALE GENOMIC DNA]</scope>
    <source>
        <strain evidence="9 10">AM505</strain>
    </source>
</reference>
<dbReference type="Pfam" id="PF00171">
    <property type="entry name" value="Aldedh"/>
    <property type="match status" value="1"/>
</dbReference>
<feature type="active site" evidence="5">
    <location>
        <position position="269"/>
    </location>
</feature>
<dbReference type="PANTHER" id="PTHR43570">
    <property type="entry name" value="ALDEHYDE DEHYDROGENASE"/>
    <property type="match status" value="1"/>
</dbReference>
<gene>
    <name evidence="9" type="ORF">DDE20_14735</name>
</gene>
<evidence type="ECO:0000256" key="1">
    <source>
        <dbReference type="ARBA" id="ARBA00009986"/>
    </source>
</evidence>
<dbReference type="InterPro" id="IPR016163">
    <property type="entry name" value="Ald_DH_C"/>
</dbReference>
<keyword evidence="3" id="KW-0520">NAD</keyword>
<dbReference type="GO" id="GO:0006081">
    <property type="term" value="P:aldehyde metabolic process"/>
    <property type="evidence" value="ECO:0007669"/>
    <property type="project" value="InterPro"/>
</dbReference>
<dbReference type="PROSITE" id="PS00687">
    <property type="entry name" value="ALDEHYDE_DEHYDR_GLU"/>
    <property type="match status" value="1"/>
</dbReference>
<feature type="active site" evidence="5 6">
    <location>
        <position position="235"/>
    </location>
</feature>
<evidence type="ECO:0000313" key="9">
    <source>
        <dbReference type="EMBL" id="PVH28012.1"/>
    </source>
</evidence>
<name>A0A2T8HRN8_9RHOB</name>
<keyword evidence="2 4" id="KW-0560">Oxidoreductase</keyword>
<dbReference type="GO" id="GO:0005737">
    <property type="term" value="C:cytoplasm"/>
    <property type="evidence" value="ECO:0007669"/>
    <property type="project" value="TreeGrafter"/>
</dbReference>
<evidence type="ECO:0000256" key="5">
    <source>
        <dbReference type="PIRSR" id="PIRSR036492-1"/>
    </source>
</evidence>
<dbReference type="InterPro" id="IPR016161">
    <property type="entry name" value="Ald_DH/histidinol_DH"/>
</dbReference>
<dbReference type="InterPro" id="IPR012394">
    <property type="entry name" value="Aldehyde_DH_NAD(P)"/>
</dbReference>
<protein>
    <recommendedName>
        <fullName evidence="4">Aldehyde dehydrogenase</fullName>
    </recommendedName>
</protein>
<evidence type="ECO:0000256" key="6">
    <source>
        <dbReference type="PROSITE-ProRule" id="PRU10007"/>
    </source>
</evidence>
<dbReference type="AlphaFoldDB" id="A0A2T8HRN8"/>
<dbReference type="Gene3D" id="3.40.605.10">
    <property type="entry name" value="Aldehyde Dehydrogenase, Chain A, domain 1"/>
    <property type="match status" value="1"/>
</dbReference>
<comment type="caution">
    <text evidence="9">The sequence shown here is derived from an EMBL/GenBank/DDBJ whole genome shotgun (WGS) entry which is preliminary data.</text>
</comment>
<dbReference type="FunFam" id="3.40.605.10:FF:000004">
    <property type="entry name" value="Aldehyde dehydrogenase"/>
    <property type="match status" value="1"/>
</dbReference>
<dbReference type="InterPro" id="IPR016160">
    <property type="entry name" value="Ald_DH_CS_CYS"/>
</dbReference>
<keyword evidence="10" id="KW-1185">Reference proteome</keyword>
<dbReference type="Proteomes" id="UP000245911">
    <property type="component" value="Unassembled WGS sequence"/>
</dbReference>
<evidence type="ECO:0000256" key="7">
    <source>
        <dbReference type="RuleBase" id="RU003345"/>
    </source>
</evidence>
<sequence length="486" mass="52150">MKYAQSCLRPAGTGYVMTKTSSPIPPDISAAFERQAARVVDRRRNYGLAERRADLARLSEVITANEAAIVAALAEDFDKPETEVILTEIIPVQQDIKHARRHLGRWMRPARAAPSLATFGTSARVRPEARGVCLIVAPWNYPFSLALGPLVSCLAAGNAAILKPSEMTPATSALIARLIAEAFPPDLVTVCEGAVEVSQALLALPFDHIFFTGSPAVGKIVMAAAAKTLASVTLELGGKSPTIIGPDADLKRAADWVVFGKFANAGQTCIAPDHLYVHASVKEEFTDLLRARIGKAFGDDGASPALASIVNAKHAERLGGLLTDARDKGAEVTLGGSRDGVRVAPTLLEAIMPEMEIDREEIFGPILPILPFEDLTQVIAQINARPKPLSLYIFDKDRSRIDRIIAETSSGSVGVNLTMIQFIHHGLPFGGVNNSGIGNAHGRYGFRAFSHERAVLSNYFSALPLIFPPYTGRVKRLIGLAKRVLG</sequence>
<dbReference type="RefSeq" id="WP_116559280.1">
    <property type="nucleotide sequence ID" value="NZ_QDKM01000007.1"/>
</dbReference>
<dbReference type="GO" id="GO:0004029">
    <property type="term" value="F:aldehyde dehydrogenase (NAD+) activity"/>
    <property type="evidence" value="ECO:0007669"/>
    <property type="project" value="TreeGrafter"/>
</dbReference>
<dbReference type="SUPFAM" id="SSF53720">
    <property type="entry name" value="ALDH-like"/>
    <property type="match status" value="1"/>
</dbReference>
<dbReference type="InterPro" id="IPR016162">
    <property type="entry name" value="Ald_DH_N"/>
</dbReference>
<evidence type="ECO:0000259" key="8">
    <source>
        <dbReference type="Pfam" id="PF00171"/>
    </source>
</evidence>
<dbReference type="PIRSF" id="PIRSF036492">
    <property type="entry name" value="ALDH"/>
    <property type="match status" value="1"/>
</dbReference>
<comment type="similarity">
    <text evidence="1 4 7">Belongs to the aldehyde dehydrogenase family.</text>
</comment>
<dbReference type="EMBL" id="QDKM01000007">
    <property type="protein sequence ID" value="PVH28012.1"/>
    <property type="molecule type" value="Genomic_DNA"/>
</dbReference>
<evidence type="ECO:0000256" key="3">
    <source>
        <dbReference type="ARBA" id="ARBA00023027"/>
    </source>
</evidence>
<dbReference type="InterPro" id="IPR029510">
    <property type="entry name" value="Ald_DH_CS_GLU"/>
</dbReference>
<evidence type="ECO:0000256" key="2">
    <source>
        <dbReference type="ARBA" id="ARBA00023002"/>
    </source>
</evidence>
<organism evidence="9 10">
    <name type="scientific">Pararhodobacter oceanensis</name>
    <dbReference type="NCBI Taxonomy" id="2172121"/>
    <lineage>
        <taxon>Bacteria</taxon>
        <taxon>Pseudomonadati</taxon>
        <taxon>Pseudomonadota</taxon>
        <taxon>Alphaproteobacteria</taxon>
        <taxon>Rhodobacterales</taxon>
        <taxon>Paracoccaceae</taxon>
        <taxon>Pararhodobacter</taxon>
    </lineage>
</organism>
<accession>A0A2T8HRN8</accession>
<dbReference type="PROSITE" id="PS00070">
    <property type="entry name" value="ALDEHYDE_DEHYDR_CYS"/>
    <property type="match status" value="1"/>
</dbReference>
<dbReference type="PANTHER" id="PTHR43570:SF20">
    <property type="entry name" value="ALDEHYDE DEHYDROGENASE ALDX-RELATED"/>
    <property type="match status" value="1"/>
</dbReference>
<dbReference type="OrthoDB" id="9812625at2"/>
<evidence type="ECO:0000256" key="4">
    <source>
        <dbReference type="PIRNR" id="PIRNR036492"/>
    </source>
</evidence>
<feature type="domain" description="Aldehyde dehydrogenase" evidence="8">
    <location>
        <begin position="7"/>
        <end position="454"/>
    </location>
</feature>
<dbReference type="InterPro" id="IPR015590">
    <property type="entry name" value="Aldehyde_DH_dom"/>
</dbReference>